<evidence type="ECO:0000256" key="1">
    <source>
        <dbReference type="SAM" id="SignalP"/>
    </source>
</evidence>
<accession>A0A8K1FEL4</accession>
<protein>
    <submittedName>
        <fullName evidence="2">Uncharacterized protein</fullName>
    </submittedName>
</protein>
<evidence type="ECO:0000313" key="2">
    <source>
        <dbReference type="EMBL" id="TMW59551.1"/>
    </source>
</evidence>
<keyword evidence="3" id="KW-1185">Reference proteome</keyword>
<dbReference type="EMBL" id="SPLM01000109">
    <property type="protein sequence ID" value="TMW59551.1"/>
    <property type="molecule type" value="Genomic_DNA"/>
</dbReference>
<evidence type="ECO:0000313" key="3">
    <source>
        <dbReference type="Proteomes" id="UP000794436"/>
    </source>
</evidence>
<comment type="caution">
    <text evidence="2">The sequence shown here is derived from an EMBL/GenBank/DDBJ whole genome shotgun (WGS) entry which is preliminary data.</text>
</comment>
<name>A0A8K1FEL4_PYTOL</name>
<gene>
    <name evidence="2" type="ORF">Poli38472_004620</name>
</gene>
<dbReference type="PANTHER" id="PTHR40866">
    <property type="entry name" value="BED-TYPE DOMAIN-CONTAINING PROTEIN"/>
    <property type="match status" value="1"/>
</dbReference>
<proteinExistence type="predicted"/>
<feature type="signal peptide" evidence="1">
    <location>
        <begin position="1"/>
        <end position="22"/>
    </location>
</feature>
<keyword evidence="1" id="KW-0732">Signal</keyword>
<organism evidence="2 3">
    <name type="scientific">Pythium oligandrum</name>
    <name type="common">Mycoparasitic fungus</name>
    <dbReference type="NCBI Taxonomy" id="41045"/>
    <lineage>
        <taxon>Eukaryota</taxon>
        <taxon>Sar</taxon>
        <taxon>Stramenopiles</taxon>
        <taxon>Oomycota</taxon>
        <taxon>Peronosporomycetes</taxon>
        <taxon>Pythiales</taxon>
        <taxon>Pythiaceae</taxon>
        <taxon>Pythium</taxon>
    </lineage>
</organism>
<reference evidence="2" key="1">
    <citation type="submission" date="2019-03" db="EMBL/GenBank/DDBJ databases">
        <title>Long read genome sequence of the mycoparasitic Pythium oligandrum ATCC 38472 isolated from sugarbeet rhizosphere.</title>
        <authorList>
            <person name="Gaulin E."/>
        </authorList>
    </citation>
    <scope>NUCLEOTIDE SEQUENCE</scope>
    <source>
        <strain evidence="2">ATCC 38472_TT</strain>
    </source>
</reference>
<feature type="chain" id="PRO_5035418651" evidence="1">
    <location>
        <begin position="23"/>
        <end position="401"/>
    </location>
</feature>
<sequence>MAGLTFLTFLAAWQRLLQDARANEFRLTSLDSASCVVGAGVQVVNGVVGCGTLSVRRDKINVPGAYAAIQLHPPHAHARGSATQLWRFHVRAVGQLREDPPADDTSNVFMIYEKGWEGKCKYVQVLSNDSLVGCAKHYFIDPTATKKTKGPPGDSAEFVHHVRHYANALCIKVAVGDHETRLYTRVRRKMNVLAAQFKLRFLPKRALGEATHPSCPPCPRPSKCSSSTRLSIESIVPTVACGFDLALKLVLDDFSEILEELLELITESHKKRKRVFLHQYTPFTASKRNAKRWPSRHDVVKHFATSRNCSVKAEYVEDIVLRSCTDQHLGMLYKHLRALRSVSKKLQKGSPSFTTFRVRFDRVTRLLTQMGEYLSEDAEILLSTLVTASPIPLCHYMSLRV</sequence>
<dbReference type="AlphaFoldDB" id="A0A8K1FEL4"/>
<dbReference type="Proteomes" id="UP000794436">
    <property type="component" value="Unassembled WGS sequence"/>
</dbReference>
<dbReference type="PANTHER" id="PTHR40866:SF1">
    <property type="entry name" value="BED-TYPE DOMAIN-CONTAINING PROTEIN"/>
    <property type="match status" value="1"/>
</dbReference>